<dbReference type="GO" id="GO:0006506">
    <property type="term" value="P:GPI anchor biosynthetic process"/>
    <property type="evidence" value="ECO:0007669"/>
    <property type="project" value="InterPro"/>
</dbReference>
<evidence type="ECO:0000256" key="1">
    <source>
        <dbReference type="ARBA" id="ARBA00023136"/>
    </source>
</evidence>
<protein>
    <submittedName>
        <fullName evidence="3">Uncharacterized protein</fullName>
    </submittedName>
</protein>
<sequence length="355" mass="40760">MLVVIYIYLLDYSLFCGWQFSDGSLHALMVGDPQLEGHARTQREPYLPDNFSNGYNDYYVRFVVGSLFRRLRPNMVVVLGDILSSQWIGDDEFWWRVERYRWIFQEVISSGVLLVNVTGNHDIGYGGEMEEHMVKRFEEAFGPVNRNYPLAGHTFSNLNSLNLDSSLNEVLQGKSRAHLVSMTELEDPVILLTHLPMHKPPGCCSDSPHIQHNWRGHVEYQNFLSENETKFILENVCPYLIFTGHDHVGCDYLHALPVNSKRKDVFLENGRSVEGVSEHTVRSVMGEYSGNVGLFEIRKKSSGGYEYAFSNCSFVKLQYLSVLFITTLVWICIGLLISIFKLCLRCIKKQKQKIP</sequence>
<dbReference type="Gene3D" id="3.60.21.10">
    <property type="match status" value="1"/>
</dbReference>
<dbReference type="SUPFAM" id="SSF56300">
    <property type="entry name" value="Metallo-dependent phosphatases"/>
    <property type="match status" value="1"/>
</dbReference>
<keyword evidence="2" id="KW-0812">Transmembrane</keyword>
<dbReference type="PANTHER" id="PTHR13315">
    <property type="entry name" value="METALLO PHOSPHOESTERASE RELATED"/>
    <property type="match status" value="1"/>
</dbReference>
<dbReference type="PANTHER" id="PTHR13315:SF1">
    <property type="entry name" value="PROTEIN TED1"/>
    <property type="match status" value="1"/>
</dbReference>
<evidence type="ECO:0000313" key="3">
    <source>
        <dbReference type="EMBL" id="NDV33027.1"/>
    </source>
</evidence>
<proteinExistence type="predicted"/>
<accession>A0A6B2L853</accession>
<organism evidence="3">
    <name type="scientific">Arcella intermedia</name>
    <dbReference type="NCBI Taxonomy" id="1963864"/>
    <lineage>
        <taxon>Eukaryota</taxon>
        <taxon>Amoebozoa</taxon>
        <taxon>Tubulinea</taxon>
        <taxon>Elardia</taxon>
        <taxon>Arcellinida</taxon>
        <taxon>Sphaerothecina</taxon>
        <taxon>Arcellidae</taxon>
        <taxon>Arcella</taxon>
    </lineage>
</organism>
<name>A0A6B2L853_9EUKA</name>
<keyword evidence="2" id="KW-1133">Transmembrane helix</keyword>
<reference evidence="3" key="1">
    <citation type="journal article" date="2020" name="J. Eukaryot. Microbiol.">
        <title>De novo Sequencing, Assembly and Annotation of the Transcriptome for the Free-Living Testate Amoeba Arcella intermedia.</title>
        <authorList>
            <person name="Ribeiro G.M."/>
            <person name="Porfirio-Sousa A.L."/>
            <person name="Maurer-Alcala X.X."/>
            <person name="Katz L.A."/>
            <person name="Lahr D.J.G."/>
        </authorList>
    </citation>
    <scope>NUCLEOTIDE SEQUENCE</scope>
</reference>
<dbReference type="InterPro" id="IPR033308">
    <property type="entry name" value="PGAP5/Cdc1/Ted1"/>
</dbReference>
<dbReference type="AlphaFoldDB" id="A0A6B2L853"/>
<evidence type="ECO:0000256" key="2">
    <source>
        <dbReference type="SAM" id="Phobius"/>
    </source>
</evidence>
<feature type="transmembrane region" description="Helical" evidence="2">
    <location>
        <begin position="319"/>
        <end position="344"/>
    </location>
</feature>
<keyword evidence="1 2" id="KW-0472">Membrane</keyword>
<dbReference type="GO" id="GO:0005783">
    <property type="term" value="C:endoplasmic reticulum"/>
    <property type="evidence" value="ECO:0007669"/>
    <property type="project" value="TreeGrafter"/>
</dbReference>
<dbReference type="GO" id="GO:0016020">
    <property type="term" value="C:membrane"/>
    <property type="evidence" value="ECO:0007669"/>
    <property type="project" value="GOC"/>
</dbReference>
<dbReference type="InterPro" id="IPR029052">
    <property type="entry name" value="Metallo-depent_PP-like"/>
</dbReference>
<dbReference type="EMBL" id="GIBP01004058">
    <property type="protein sequence ID" value="NDV33027.1"/>
    <property type="molecule type" value="Transcribed_RNA"/>
</dbReference>